<reference evidence="1 2" key="1">
    <citation type="submission" date="2017-06" db="EMBL/GenBank/DDBJ databases">
        <authorList>
            <person name="Kim H.J."/>
            <person name="Triplett B.A."/>
        </authorList>
    </citation>
    <scope>NUCLEOTIDE SEQUENCE [LARGE SCALE GENOMIC DNA]</scope>
    <source>
        <strain evidence="1 2">DSM 22179</strain>
    </source>
</reference>
<organism evidence="1 2">
    <name type="scientific">Kytococcus aerolatus</name>
    <dbReference type="NCBI Taxonomy" id="592308"/>
    <lineage>
        <taxon>Bacteria</taxon>
        <taxon>Bacillati</taxon>
        <taxon>Actinomycetota</taxon>
        <taxon>Actinomycetes</taxon>
        <taxon>Micrococcales</taxon>
        <taxon>Kytococcaceae</taxon>
        <taxon>Kytococcus</taxon>
    </lineage>
</organism>
<name>A0A212U2M3_9MICO</name>
<evidence type="ECO:0000313" key="1">
    <source>
        <dbReference type="EMBL" id="SNC72371.1"/>
    </source>
</evidence>
<protein>
    <submittedName>
        <fullName evidence="1">Uncharacterized protein</fullName>
    </submittedName>
</protein>
<dbReference type="EMBL" id="FYEZ01000002">
    <property type="protein sequence ID" value="SNC72371.1"/>
    <property type="molecule type" value="Genomic_DNA"/>
</dbReference>
<dbReference type="Proteomes" id="UP000198122">
    <property type="component" value="Unassembled WGS sequence"/>
</dbReference>
<evidence type="ECO:0000313" key="2">
    <source>
        <dbReference type="Proteomes" id="UP000198122"/>
    </source>
</evidence>
<accession>A0A212U2M3</accession>
<proteinExistence type="predicted"/>
<dbReference type="OrthoDB" id="4867150at2"/>
<keyword evidence="2" id="KW-1185">Reference proteome</keyword>
<dbReference type="RefSeq" id="WP_088818735.1">
    <property type="nucleotide sequence ID" value="NZ_FYEZ01000002.1"/>
</dbReference>
<sequence length="140" mass="14757">MTEMQNATPTPYTDEQKKTVKTAAMGAIALVTAADPGLLAALKESWAGSQVLAKAPESIREILQDGGFPTPPQASDAAEREQAILEELREATQILQANPTDLEAFRAVMTEAMEATANASKGVAPAESEVMQKMQAALNG</sequence>
<dbReference type="AlphaFoldDB" id="A0A212U2M3"/>
<gene>
    <name evidence="1" type="ORF">SAMN05445756_1821</name>
</gene>